<organism evidence="3 4">
    <name type="scientific">Constantimarinum furrinae</name>
    <dbReference type="NCBI Taxonomy" id="2562285"/>
    <lineage>
        <taxon>Bacteria</taxon>
        <taxon>Pseudomonadati</taxon>
        <taxon>Bacteroidota</taxon>
        <taxon>Flavobacteriia</taxon>
        <taxon>Flavobacteriales</taxon>
        <taxon>Flavobacteriaceae</taxon>
        <taxon>Altibacter/Constantimarinum group</taxon>
        <taxon>Constantimarinum</taxon>
    </lineage>
</organism>
<evidence type="ECO:0000313" key="4">
    <source>
        <dbReference type="Proteomes" id="UP000515514"/>
    </source>
</evidence>
<dbReference type="AlphaFoldDB" id="A0A7G8PX24"/>
<gene>
    <name evidence="3" type="ORF">ALE3EI_2351</name>
</gene>
<reference evidence="3 4" key="1">
    <citation type="submission" date="2020-04" db="EMBL/GenBank/DDBJ databases">
        <title>Genome sequence of Altibacter aquimarinus strain ALE3EI.</title>
        <authorList>
            <person name="Oh H.-M."/>
            <person name="Jang D."/>
        </authorList>
    </citation>
    <scope>NUCLEOTIDE SEQUENCE [LARGE SCALE GENOMIC DNA]</scope>
    <source>
        <strain evidence="3 4">ALE3EI</strain>
    </source>
</reference>
<sequence length="189" mass="20208">MKKLFLLAAVAIFSLSTMNAQGGVQFGAKAGANFSSLNGDDADAGDLNGRTNFHVGGVVNIGINEWFAVQPELIYSLQGYEYDILGESVTGRLNYINIPIMADFTIAEGLSLQGGPQIGINVTSEEEGFGETEDTEAESTDISTGIGAQYKLPMGLFFQARYMIGFTDVFDGVDAKNSVVSLSVGWFFN</sequence>
<feature type="chain" id="PRO_5028966625" description="Outer membrane protein beta-barrel domain-containing protein" evidence="1">
    <location>
        <begin position="23"/>
        <end position="189"/>
    </location>
</feature>
<dbReference type="InterPro" id="IPR011250">
    <property type="entry name" value="OMP/PagP_B-barrel"/>
</dbReference>
<protein>
    <recommendedName>
        <fullName evidence="2">Outer membrane protein beta-barrel domain-containing protein</fullName>
    </recommendedName>
</protein>
<keyword evidence="4" id="KW-1185">Reference proteome</keyword>
<evidence type="ECO:0000256" key="1">
    <source>
        <dbReference type="SAM" id="SignalP"/>
    </source>
</evidence>
<evidence type="ECO:0000259" key="2">
    <source>
        <dbReference type="Pfam" id="PF13568"/>
    </source>
</evidence>
<evidence type="ECO:0000313" key="3">
    <source>
        <dbReference type="EMBL" id="QNJ98890.1"/>
    </source>
</evidence>
<feature type="domain" description="Outer membrane protein beta-barrel" evidence="2">
    <location>
        <begin position="20"/>
        <end position="171"/>
    </location>
</feature>
<feature type="signal peptide" evidence="1">
    <location>
        <begin position="1"/>
        <end position="22"/>
    </location>
</feature>
<dbReference type="Proteomes" id="UP000515514">
    <property type="component" value="Chromosome"/>
</dbReference>
<dbReference type="KEGG" id="alti:ALE3EI_2351"/>
<dbReference type="InterPro" id="IPR025665">
    <property type="entry name" value="Beta-barrel_OMP_2"/>
</dbReference>
<dbReference type="RefSeq" id="WP_186988915.1">
    <property type="nucleotide sequence ID" value="NZ_CP052909.1"/>
</dbReference>
<dbReference type="Pfam" id="PF13568">
    <property type="entry name" value="OMP_b-brl_2"/>
    <property type="match status" value="1"/>
</dbReference>
<name>A0A7G8PX24_9FLAO</name>
<dbReference type="SUPFAM" id="SSF56925">
    <property type="entry name" value="OMPA-like"/>
    <property type="match status" value="1"/>
</dbReference>
<keyword evidence="1" id="KW-0732">Signal</keyword>
<accession>A0A7G8PX24</accession>
<proteinExistence type="predicted"/>
<dbReference type="EMBL" id="CP052909">
    <property type="protein sequence ID" value="QNJ98890.1"/>
    <property type="molecule type" value="Genomic_DNA"/>
</dbReference>